<feature type="repeat" description="ANK" evidence="3">
    <location>
        <begin position="154"/>
        <end position="186"/>
    </location>
</feature>
<evidence type="ECO:0000313" key="4">
    <source>
        <dbReference type="EMBL" id="CDW79760.1"/>
    </source>
</evidence>
<dbReference type="SUPFAM" id="SSF48403">
    <property type="entry name" value="Ankyrin repeat"/>
    <property type="match status" value="1"/>
</dbReference>
<protein>
    <submittedName>
        <fullName evidence="4">Ankyrin repeat protein</fullName>
    </submittedName>
</protein>
<organism evidence="4 5">
    <name type="scientific">Stylonychia lemnae</name>
    <name type="common">Ciliate</name>
    <dbReference type="NCBI Taxonomy" id="5949"/>
    <lineage>
        <taxon>Eukaryota</taxon>
        <taxon>Sar</taxon>
        <taxon>Alveolata</taxon>
        <taxon>Ciliophora</taxon>
        <taxon>Intramacronucleata</taxon>
        <taxon>Spirotrichea</taxon>
        <taxon>Stichotrichia</taxon>
        <taxon>Sporadotrichida</taxon>
        <taxon>Oxytrichidae</taxon>
        <taxon>Stylonychinae</taxon>
        <taxon>Stylonychia</taxon>
    </lineage>
</organism>
<evidence type="ECO:0000256" key="2">
    <source>
        <dbReference type="ARBA" id="ARBA00023043"/>
    </source>
</evidence>
<dbReference type="EMBL" id="CCKQ01008319">
    <property type="protein sequence ID" value="CDW79760.1"/>
    <property type="molecule type" value="Genomic_DNA"/>
</dbReference>
<keyword evidence="2 3" id="KW-0040">ANK repeat</keyword>
<keyword evidence="5" id="KW-1185">Reference proteome</keyword>
<dbReference type="Proteomes" id="UP000039865">
    <property type="component" value="Unassembled WGS sequence"/>
</dbReference>
<sequence>MKSRRVFKAYEIKEYKEMISILSTISADTFQEIKQEDMTILHHAAFDGDIEAVGMMTTLPYFKDIVNTNNNNVKQTILLISQSLQSGWTPLLWASSQKNVSMVKFLHENGAELLQPKKDGFTSLHVASSGNDVHTLDYVIKKKETNSIDLVNQDGWTPAHLASFLGNFDALNLLIENGSDLSRKHFHNMNCFDEIVRNDNKDLFECVYTLTKNMKRNLKLAGAFSIVHLASGNTGSKCLKFLLEQGESANQICNEFDKATPLHFAVLCNNYDNAKLLLRHNASPNQKDSAGNTPMHFAVMAQNLSMVRMLDEYNADAQIKNLEEICPIDIAISQDLRDIKLHFMAQTKYRSFDFQGVN</sequence>
<dbReference type="InParanoid" id="A0A078ABT5"/>
<name>A0A078ABT5_STYLE</name>
<dbReference type="SMART" id="SM00248">
    <property type="entry name" value="ANK"/>
    <property type="match status" value="7"/>
</dbReference>
<keyword evidence="1" id="KW-0677">Repeat</keyword>
<feature type="repeat" description="ANK" evidence="3">
    <location>
        <begin position="290"/>
        <end position="322"/>
    </location>
</feature>
<dbReference type="Pfam" id="PF12796">
    <property type="entry name" value="Ank_2"/>
    <property type="match status" value="3"/>
</dbReference>
<reference evidence="4 5" key="1">
    <citation type="submission" date="2014-06" db="EMBL/GenBank/DDBJ databases">
        <authorList>
            <person name="Swart Estienne"/>
        </authorList>
    </citation>
    <scope>NUCLEOTIDE SEQUENCE [LARGE SCALE GENOMIC DNA]</scope>
    <source>
        <strain evidence="4 5">130c</strain>
    </source>
</reference>
<proteinExistence type="predicted"/>
<dbReference type="InterPro" id="IPR036770">
    <property type="entry name" value="Ankyrin_rpt-contain_sf"/>
</dbReference>
<feature type="repeat" description="ANK" evidence="3">
    <location>
        <begin position="257"/>
        <end position="289"/>
    </location>
</feature>
<evidence type="ECO:0000313" key="5">
    <source>
        <dbReference type="Proteomes" id="UP000039865"/>
    </source>
</evidence>
<dbReference type="OMA" id="SANQICN"/>
<dbReference type="PANTHER" id="PTHR24198:SF165">
    <property type="entry name" value="ANKYRIN REPEAT-CONTAINING PROTEIN-RELATED"/>
    <property type="match status" value="1"/>
</dbReference>
<dbReference type="PROSITE" id="PS50088">
    <property type="entry name" value="ANK_REPEAT"/>
    <property type="match status" value="4"/>
</dbReference>
<evidence type="ECO:0000256" key="3">
    <source>
        <dbReference type="PROSITE-ProRule" id="PRU00023"/>
    </source>
</evidence>
<dbReference type="PANTHER" id="PTHR24198">
    <property type="entry name" value="ANKYRIN REPEAT AND PROTEIN KINASE DOMAIN-CONTAINING PROTEIN"/>
    <property type="match status" value="1"/>
</dbReference>
<feature type="repeat" description="ANK" evidence="3">
    <location>
        <begin position="86"/>
        <end position="118"/>
    </location>
</feature>
<dbReference type="InterPro" id="IPR002110">
    <property type="entry name" value="Ankyrin_rpt"/>
</dbReference>
<evidence type="ECO:0000256" key="1">
    <source>
        <dbReference type="ARBA" id="ARBA00022737"/>
    </source>
</evidence>
<dbReference type="PROSITE" id="PS50297">
    <property type="entry name" value="ANK_REP_REGION"/>
    <property type="match status" value="4"/>
</dbReference>
<accession>A0A078ABT5</accession>
<dbReference type="Gene3D" id="1.25.40.20">
    <property type="entry name" value="Ankyrin repeat-containing domain"/>
    <property type="match status" value="2"/>
</dbReference>
<gene>
    <name evidence="4" type="primary">Contig14457.g15400</name>
    <name evidence="4" type="ORF">STYLEM_8752</name>
</gene>
<dbReference type="AlphaFoldDB" id="A0A078ABT5"/>
<dbReference type="OrthoDB" id="10266001at2759"/>